<evidence type="ECO:0000313" key="3">
    <source>
        <dbReference type="Proteomes" id="UP000217103"/>
    </source>
</evidence>
<proteinExistence type="predicted"/>
<dbReference type="Proteomes" id="UP000217103">
    <property type="component" value="Unassembled WGS sequence"/>
</dbReference>
<dbReference type="OrthoDB" id="3784033at2"/>
<dbReference type="EMBL" id="FNKK01000002">
    <property type="protein sequence ID" value="SDR11720.1"/>
    <property type="molecule type" value="Genomic_DNA"/>
</dbReference>
<keyword evidence="1" id="KW-0732">Signal</keyword>
<accession>A0A1H1GEU7</accession>
<dbReference type="AlphaFoldDB" id="A0A1H1GEU7"/>
<evidence type="ECO:0000313" key="2">
    <source>
        <dbReference type="EMBL" id="SDR11720.1"/>
    </source>
</evidence>
<keyword evidence="3" id="KW-1185">Reference proteome</keyword>
<name>A0A1H1GEU7_9ACTN</name>
<protein>
    <submittedName>
        <fullName evidence="2">Uncharacterized protein</fullName>
    </submittedName>
</protein>
<sequence>MAALRDRLATARALTFALVLTLTVGCTAAAPSAPPHHLTARLEQARIDETRNVLSIAVTNPGPTTPHIHRLQLVAPPLETLAPTTVDTTIPLTPRIDLRVPYGPARCDGRTIPRARPAHAVAWIRHNGTTTPVRLPLPHPDPLLQRIVTGQCGQAIVSAAADVAFASRWTSTTRDGHPALHGHIRIRRKRPGPTVTLHDIRGSVILQLRPRVTGTPVATLRPQDDRLRIPVRIIATRCDAHALAESKKTFVLPYWVSIDGGRPHYLEFTVSPALRTRLQSLIARTCRPATPSG</sequence>
<gene>
    <name evidence="2" type="ORF">SAMN04489764_3548</name>
</gene>
<organism evidence="2 3">
    <name type="scientific">Thermostaphylospora chromogena</name>
    <dbReference type="NCBI Taxonomy" id="35622"/>
    <lineage>
        <taxon>Bacteria</taxon>
        <taxon>Bacillati</taxon>
        <taxon>Actinomycetota</taxon>
        <taxon>Actinomycetes</taxon>
        <taxon>Streptosporangiales</taxon>
        <taxon>Thermomonosporaceae</taxon>
        <taxon>Thermostaphylospora</taxon>
    </lineage>
</organism>
<feature type="chain" id="PRO_5038640754" evidence="1">
    <location>
        <begin position="29"/>
        <end position="293"/>
    </location>
</feature>
<reference evidence="2 3" key="1">
    <citation type="submission" date="2016-10" db="EMBL/GenBank/DDBJ databases">
        <authorList>
            <person name="de Groot N.N."/>
        </authorList>
    </citation>
    <scope>NUCLEOTIDE SEQUENCE [LARGE SCALE GENOMIC DNA]</scope>
    <source>
        <strain evidence="2 3">DSM 43794</strain>
    </source>
</reference>
<dbReference type="PROSITE" id="PS51257">
    <property type="entry name" value="PROKAR_LIPOPROTEIN"/>
    <property type="match status" value="1"/>
</dbReference>
<evidence type="ECO:0000256" key="1">
    <source>
        <dbReference type="SAM" id="SignalP"/>
    </source>
</evidence>
<dbReference type="RefSeq" id="WP_093260229.1">
    <property type="nucleotide sequence ID" value="NZ_FNKK01000002.1"/>
</dbReference>
<feature type="signal peptide" evidence="1">
    <location>
        <begin position="1"/>
        <end position="28"/>
    </location>
</feature>